<proteinExistence type="predicted"/>
<dbReference type="eggNOG" id="COG5341">
    <property type="taxonomic scope" value="Bacteria"/>
</dbReference>
<dbReference type="Pfam" id="PF07009">
    <property type="entry name" value="NusG_II"/>
    <property type="match status" value="1"/>
</dbReference>
<name>I4C2T0_DESTA</name>
<dbReference type="Proteomes" id="UP000006055">
    <property type="component" value="Chromosome"/>
</dbReference>
<sequence length="122" mass="13177">MHTTAADKILLITMLLLAVSSCFLVPHWVFSGVPDVEIRAGDRFIGTYGLDKDRVIPVDGPLGTTFVEIKAKKVSIKSSPCPNQTCIRMGHFGPEGGCLICLPNKVSVSSRTRHDGLDAIAR</sequence>
<dbReference type="RefSeq" id="WP_014809024.1">
    <property type="nucleotide sequence ID" value="NC_018025.1"/>
</dbReference>
<accession>I4C2T0</accession>
<dbReference type="STRING" id="706587.Desti_1158"/>
<organism evidence="1 2">
    <name type="scientific">Desulfomonile tiedjei (strain ATCC 49306 / DSM 6799 / DCB-1)</name>
    <dbReference type="NCBI Taxonomy" id="706587"/>
    <lineage>
        <taxon>Bacteria</taxon>
        <taxon>Pseudomonadati</taxon>
        <taxon>Thermodesulfobacteriota</taxon>
        <taxon>Desulfomonilia</taxon>
        <taxon>Desulfomonilales</taxon>
        <taxon>Desulfomonilaceae</taxon>
        <taxon>Desulfomonile</taxon>
    </lineage>
</organism>
<dbReference type="EMBL" id="CP003360">
    <property type="protein sequence ID" value="AFM23871.1"/>
    <property type="molecule type" value="Genomic_DNA"/>
</dbReference>
<dbReference type="OrthoDB" id="47603at2"/>
<dbReference type="HOGENOM" id="CLU_130936_3_1_7"/>
<dbReference type="KEGG" id="dti:Desti_1158"/>
<evidence type="ECO:0000313" key="1">
    <source>
        <dbReference type="EMBL" id="AFM23871.1"/>
    </source>
</evidence>
<reference evidence="2" key="1">
    <citation type="submission" date="2012-06" db="EMBL/GenBank/DDBJ databases">
        <title>Complete sequence of chromosome of Desulfomonile tiedjei DSM 6799.</title>
        <authorList>
            <person name="Lucas S."/>
            <person name="Copeland A."/>
            <person name="Lapidus A."/>
            <person name="Glavina del Rio T."/>
            <person name="Dalin E."/>
            <person name="Tice H."/>
            <person name="Bruce D."/>
            <person name="Goodwin L."/>
            <person name="Pitluck S."/>
            <person name="Peters L."/>
            <person name="Ovchinnikova G."/>
            <person name="Zeytun A."/>
            <person name="Lu M."/>
            <person name="Kyrpides N."/>
            <person name="Mavromatis K."/>
            <person name="Ivanova N."/>
            <person name="Brettin T."/>
            <person name="Detter J.C."/>
            <person name="Han C."/>
            <person name="Larimer F."/>
            <person name="Land M."/>
            <person name="Hauser L."/>
            <person name="Markowitz V."/>
            <person name="Cheng J.-F."/>
            <person name="Hugenholtz P."/>
            <person name="Woyke T."/>
            <person name="Wu D."/>
            <person name="Spring S."/>
            <person name="Schroeder M."/>
            <person name="Brambilla E."/>
            <person name="Klenk H.-P."/>
            <person name="Eisen J.A."/>
        </authorList>
    </citation>
    <scope>NUCLEOTIDE SEQUENCE [LARGE SCALE GENOMIC DNA]</scope>
    <source>
        <strain evidence="2">ATCC 49306 / DSM 6799 / DCB-1</strain>
    </source>
</reference>
<evidence type="ECO:0000313" key="2">
    <source>
        <dbReference type="Proteomes" id="UP000006055"/>
    </source>
</evidence>
<protein>
    <submittedName>
        <fullName evidence="1">Uncharacterized protein</fullName>
    </submittedName>
</protein>
<keyword evidence="2" id="KW-1185">Reference proteome</keyword>
<dbReference type="AlphaFoldDB" id="I4C2T0"/>
<dbReference type="CDD" id="cd09910">
    <property type="entry name" value="NGN-insert_like"/>
    <property type="match status" value="1"/>
</dbReference>
<gene>
    <name evidence="1" type="ordered locus">Desti_1158</name>
</gene>
<dbReference type="InterPro" id="IPR038690">
    <property type="entry name" value="NusG_2_sf"/>
</dbReference>
<dbReference type="Gene3D" id="2.60.320.10">
    <property type="entry name" value="N-utilization substance G protein NusG, insert domain"/>
    <property type="match status" value="1"/>
</dbReference>